<evidence type="ECO:0000313" key="2">
    <source>
        <dbReference type="Proteomes" id="UP000055024"/>
    </source>
</evidence>
<reference evidence="1 2" key="1">
    <citation type="submission" date="2015-01" db="EMBL/GenBank/DDBJ databases">
        <title>Evolution of Trichinella species and genotypes.</title>
        <authorList>
            <person name="Korhonen P.K."/>
            <person name="Edoardo P."/>
            <person name="Giuseppe L.R."/>
            <person name="Gasser R.B."/>
        </authorList>
    </citation>
    <scope>NUCLEOTIDE SEQUENCE [LARGE SCALE GENOMIC DNA]</scope>
    <source>
        <strain evidence="1">ISS1029</strain>
    </source>
</reference>
<accession>A0A0V1DTB1</accession>
<comment type="caution">
    <text evidence="1">The sequence shown here is derived from an EMBL/GenBank/DDBJ whole genome shotgun (WGS) entry which is preliminary data.</text>
</comment>
<gene>
    <name evidence="1" type="ORF">T11_8492</name>
</gene>
<dbReference type="AlphaFoldDB" id="A0A0V1DTB1"/>
<dbReference type="EMBL" id="JYDP01007711">
    <property type="protein sequence ID" value="KRY64692.1"/>
    <property type="molecule type" value="Genomic_DNA"/>
</dbReference>
<name>A0A0V1DTB1_9BILA</name>
<keyword evidence="2" id="KW-1185">Reference proteome</keyword>
<organism evidence="1 2">
    <name type="scientific">Trichinella zimbabwensis</name>
    <dbReference type="NCBI Taxonomy" id="268475"/>
    <lineage>
        <taxon>Eukaryota</taxon>
        <taxon>Metazoa</taxon>
        <taxon>Ecdysozoa</taxon>
        <taxon>Nematoda</taxon>
        <taxon>Enoplea</taxon>
        <taxon>Dorylaimia</taxon>
        <taxon>Trichinellida</taxon>
        <taxon>Trichinellidae</taxon>
        <taxon>Trichinella</taxon>
    </lineage>
</organism>
<protein>
    <submittedName>
        <fullName evidence="1">Uncharacterized protein</fullName>
    </submittedName>
</protein>
<sequence length="30" mass="3673">MQLENSASIISNCWNEILHNFQCYFARNYY</sequence>
<dbReference type="Proteomes" id="UP000055024">
    <property type="component" value="Unassembled WGS sequence"/>
</dbReference>
<proteinExistence type="predicted"/>
<evidence type="ECO:0000313" key="1">
    <source>
        <dbReference type="EMBL" id="KRY64692.1"/>
    </source>
</evidence>